<evidence type="ECO:0000313" key="3">
    <source>
        <dbReference type="Proteomes" id="UP000194606"/>
    </source>
</evidence>
<comment type="caution">
    <text evidence="2">The sequence shown here is derived from an EMBL/GenBank/DDBJ whole genome shotgun (WGS) entry which is preliminary data.</text>
</comment>
<dbReference type="NCBIfam" id="NF042930">
    <property type="entry name" value="EF0163_fam"/>
    <property type="match status" value="1"/>
</dbReference>
<dbReference type="Proteomes" id="UP000194606">
    <property type="component" value="Unassembled WGS sequence"/>
</dbReference>
<organism evidence="2 3">
    <name type="scientific">Lactococcus petauri</name>
    <dbReference type="NCBI Taxonomy" id="1940789"/>
    <lineage>
        <taxon>Bacteria</taxon>
        <taxon>Bacillati</taxon>
        <taxon>Bacillota</taxon>
        <taxon>Bacilli</taxon>
        <taxon>Lactobacillales</taxon>
        <taxon>Streptococcaceae</taxon>
        <taxon>Lactococcus</taxon>
    </lineage>
</organism>
<accession>A0A252CAP9</accession>
<evidence type="ECO:0008006" key="4">
    <source>
        <dbReference type="Google" id="ProtNLM"/>
    </source>
</evidence>
<dbReference type="InterPro" id="IPR049982">
    <property type="entry name" value="EF0163-like"/>
</dbReference>
<dbReference type="EMBL" id="MUIZ01000008">
    <property type="protein sequence ID" value="OUK03657.1"/>
    <property type="molecule type" value="Genomic_DNA"/>
</dbReference>
<dbReference type="AlphaFoldDB" id="A0A252CAP9"/>
<evidence type="ECO:0000256" key="1">
    <source>
        <dbReference type="SAM" id="SignalP"/>
    </source>
</evidence>
<proteinExistence type="predicted"/>
<protein>
    <recommendedName>
        <fullName evidence="4">Lipoprotein</fullName>
    </recommendedName>
</protein>
<keyword evidence="1" id="KW-0732">Signal</keyword>
<sequence length="170" mass="19064">MKKVNLLIFGVSSLLLLSACGNNQIVKPNKIEVSSSQVTNTSTKKEIVKTTETSESSEMKFEPLKAKEVVQDFIDSYYNYSSENKRNELTKAFCTSEVQKKLHLVKVAKEIKMESSVTASDIYEGEEGEYLVMVSYDLNGNQVTPQVLKINVEQGSNQYLISSVDFPLMN</sequence>
<reference evidence="2 3" key="1">
    <citation type="submission" date="2017-02" db="EMBL/GenBank/DDBJ databases">
        <authorList>
            <person name="Peterson S.W."/>
        </authorList>
    </citation>
    <scope>NUCLEOTIDE SEQUENCE [LARGE SCALE GENOMIC DNA]</scope>
    <source>
        <strain evidence="2">159469</strain>
    </source>
</reference>
<feature type="chain" id="PRO_5013259304" description="Lipoprotein" evidence="1">
    <location>
        <begin position="22"/>
        <end position="170"/>
    </location>
</feature>
<evidence type="ECO:0000313" key="2">
    <source>
        <dbReference type="EMBL" id="OUK03657.1"/>
    </source>
</evidence>
<gene>
    <name evidence="2" type="ORF">BZZ03_10265</name>
</gene>
<name>A0A252CAP9_9LACT</name>
<dbReference type="RefSeq" id="WP_086583228.1">
    <property type="nucleotide sequence ID" value="NZ_MUIZ01000008.1"/>
</dbReference>
<dbReference type="PROSITE" id="PS51257">
    <property type="entry name" value="PROKAR_LIPOPROTEIN"/>
    <property type="match status" value="1"/>
</dbReference>
<feature type="signal peptide" evidence="1">
    <location>
        <begin position="1"/>
        <end position="21"/>
    </location>
</feature>